<evidence type="ECO:0000313" key="2">
    <source>
        <dbReference type="Proteomes" id="UP001139521"/>
    </source>
</evidence>
<comment type="caution">
    <text evidence="1">The sequence shown here is derived from an EMBL/GenBank/DDBJ whole genome shotgun (WGS) entry which is preliminary data.</text>
</comment>
<dbReference type="AlphaFoldDB" id="A0A9X1ZV80"/>
<dbReference type="Proteomes" id="UP001139521">
    <property type="component" value="Unassembled WGS sequence"/>
</dbReference>
<organism evidence="1 2">
    <name type="scientific">Zunongwangia pacifica</name>
    <dbReference type="NCBI Taxonomy" id="2911062"/>
    <lineage>
        <taxon>Bacteria</taxon>
        <taxon>Pseudomonadati</taxon>
        <taxon>Bacteroidota</taxon>
        <taxon>Flavobacteriia</taxon>
        <taxon>Flavobacteriales</taxon>
        <taxon>Flavobacteriaceae</taxon>
        <taxon>Zunongwangia</taxon>
    </lineage>
</organism>
<evidence type="ECO:0000313" key="1">
    <source>
        <dbReference type="EMBL" id="MCL6220746.1"/>
    </source>
</evidence>
<dbReference type="EMBL" id="JAKHSK010000053">
    <property type="protein sequence ID" value="MCL6220746.1"/>
    <property type="molecule type" value="Genomic_DNA"/>
</dbReference>
<proteinExistence type="predicted"/>
<keyword evidence="2" id="KW-1185">Reference proteome</keyword>
<reference evidence="1" key="1">
    <citation type="submission" date="2022-01" db="EMBL/GenBank/DDBJ databases">
        <title>Genome sequencing of Zunongwangia sp. M21534 genome.</title>
        <authorList>
            <person name="Chen Y."/>
            <person name="Dong C."/>
            <person name="Shao Z."/>
        </authorList>
    </citation>
    <scope>NUCLEOTIDE SEQUENCE</scope>
    <source>
        <strain evidence="1">MCCC M21534</strain>
    </source>
</reference>
<accession>A0A9X1ZV80</accession>
<dbReference type="RefSeq" id="WP_249603431.1">
    <property type="nucleotide sequence ID" value="NZ_JAKHSK010000053.1"/>
</dbReference>
<protein>
    <submittedName>
        <fullName evidence="1">Uncharacterized protein</fullName>
    </submittedName>
</protein>
<sequence length="221" mass="25762">MIKKILSVFIVCFTVNCFSQSYMNGVVNSAPLKIFTKAKTPDEFTGSPYYDDSFLPAKIDDGEHTMDAFVRYNAVEDVVEVKIKRNTDEINVLPKLKKIRYVLNDYKIFIDEFVNEDGESINGYMLDYYTDKGIRFLARPEPDVIEAQPARTGYDKDKPAHLDVEMVYYIQKDGARLKEVRLKEKDFKKLFSDKPKMIPYFKDNKIKDGKDVVRMLEYYSS</sequence>
<gene>
    <name evidence="1" type="ORF">L1967_20840</name>
</gene>
<name>A0A9X1ZV80_9FLAO</name>